<dbReference type="SMART" id="SM00507">
    <property type="entry name" value="HNHc"/>
    <property type="match status" value="1"/>
</dbReference>
<dbReference type="CDD" id="cd00085">
    <property type="entry name" value="HNHc"/>
    <property type="match status" value="1"/>
</dbReference>
<feature type="compositionally biased region" description="Basic residues" evidence="1">
    <location>
        <begin position="149"/>
        <end position="163"/>
    </location>
</feature>
<feature type="compositionally biased region" description="Basic and acidic residues" evidence="1">
    <location>
        <begin position="29"/>
        <end position="38"/>
    </location>
</feature>
<dbReference type="Gene3D" id="1.10.30.50">
    <property type="match status" value="1"/>
</dbReference>
<dbReference type="Pfam" id="PF01844">
    <property type="entry name" value="HNH"/>
    <property type="match status" value="1"/>
</dbReference>
<dbReference type="InterPro" id="IPR002711">
    <property type="entry name" value="HNH"/>
</dbReference>
<reference evidence="3" key="1">
    <citation type="journal article" date="2021" name="Proc. Natl. Acad. Sci. U.S.A.">
        <title>A Catalog of Tens of Thousands of Viruses from Human Metagenomes Reveals Hidden Associations with Chronic Diseases.</title>
        <authorList>
            <person name="Tisza M.J."/>
            <person name="Buck C.B."/>
        </authorList>
    </citation>
    <scope>NUCLEOTIDE SEQUENCE</scope>
    <source>
        <strain evidence="3">Ctio73</strain>
    </source>
</reference>
<keyword evidence="3" id="KW-0255">Endonuclease</keyword>
<evidence type="ECO:0000259" key="2">
    <source>
        <dbReference type="SMART" id="SM00507"/>
    </source>
</evidence>
<proteinExistence type="predicted"/>
<name>A0A8S5MY95_9CAUD</name>
<evidence type="ECO:0000256" key="1">
    <source>
        <dbReference type="SAM" id="MobiDB-lite"/>
    </source>
</evidence>
<organism evidence="3">
    <name type="scientific">Siphoviridae sp. ctio73</name>
    <dbReference type="NCBI Taxonomy" id="2826435"/>
    <lineage>
        <taxon>Viruses</taxon>
        <taxon>Duplodnaviria</taxon>
        <taxon>Heunggongvirae</taxon>
        <taxon>Uroviricota</taxon>
        <taxon>Caudoviricetes</taxon>
    </lineage>
</organism>
<dbReference type="GO" id="GO:0004519">
    <property type="term" value="F:endonuclease activity"/>
    <property type="evidence" value="ECO:0007669"/>
    <property type="project" value="UniProtKB-KW"/>
</dbReference>
<feature type="region of interest" description="Disordered" evidence="1">
    <location>
        <begin position="19"/>
        <end position="38"/>
    </location>
</feature>
<evidence type="ECO:0000313" key="3">
    <source>
        <dbReference type="EMBL" id="DAD86859.1"/>
    </source>
</evidence>
<feature type="compositionally biased region" description="Basic residues" evidence="1">
    <location>
        <begin position="55"/>
        <end position="64"/>
    </location>
</feature>
<accession>A0A8S5MY95</accession>
<protein>
    <submittedName>
        <fullName evidence="3">HNH endonuclease</fullName>
    </submittedName>
</protein>
<keyword evidence="3" id="KW-0540">Nuclease</keyword>
<feature type="compositionally biased region" description="Basic and acidic residues" evidence="1">
    <location>
        <begin position="65"/>
        <end position="81"/>
    </location>
</feature>
<dbReference type="EMBL" id="BK015009">
    <property type="protein sequence ID" value="DAD86859.1"/>
    <property type="molecule type" value="Genomic_DNA"/>
</dbReference>
<dbReference type="InterPro" id="IPR003615">
    <property type="entry name" value="HNH_nuc"/>
</dbReference>
<feature type="domain" description="HNH nuclease" evidence="2">
    <location>
        <begin position="89"/>
        <end position="148"/>
    </location>
</feature>
<sequence>MCCVTCVLAKLRAHYTAPAIPKQRKTRRKEREKEKRTERVVLDGGGARLADAATRHHLTQTKRKKSEERRTTVSRTSTKEHKQFRKQVLARAQAMGITHCPACGTKLQYHNNGQRKPNSAEADHIIPASLGGTNHPDNGRVLCAKCNSRRGNGRGGKGKARHYQKNEGERDRLPIAVMPTEHSDTW</sequence>
<feature type="region of interest" description="Disordered" evidence="1">
    <location>
        <begin position="149"/>
        <end position="186"/>
    </location>
</feature>
<feature type="region of interest" description="Disordered" evidence="1">
    <location>
        <begin position="55"/>
        <end position="84"/>
    </location>
</feature>
<feature type="compositionally biased region" description="Basic and acidic residues" evidence="1">
    <location>
        <begin position="164"/>
        <end position="173"/>
    </location>
</feature>
<keyword evidence="3" id="KW-0378">Hydrolase</keyword>